<keyword evidence="9" id="KW-0460">Magnesium</keyword>
<dbReference type="GO" id="GO:0030604">
    <property type="term" value="F:1-deoxy-D-xylulose-5-phosphate reductoisomerase activity"/>
    <property type="evidence" value="ECO:0007669"/>
    <property type="project" value="UniProtKB-UniRule"/>
</dbReference>
<keyword evidence="4 9" id="KW-0521">NADP</keyword>
<dbReference type="InterPro" id="IPR036291">
    <property type="entry name" value="NAD(P)-bd_dom_sf"/>
</dbReference>
<evidence type="ECO:0000256" key="9">
    <source>
        <dbReference type="HAMAP-Rule" id="MF_00183"/>
    </source>
</evidence>
<keyword evidence="7 9" id="KW-0414">Isoprene biosynthesis</keyword>
<feature type="binding site" evidence="9">
    <location>
        <position position="141"/>
    </location>
    <ligand>
        <name>1-deoxy-D-xylulose 5-phosphate</name>
        <dbReference type="ChEBI" id="CHEBI:57792"/>
    </ligand>
</feature>
<feature type="binding site" evidence="9">
    <location>
        <position position="142"/>
    </location>
    <ligand>
        <name>Mn(2+)</name>
        <dbReference type="ChEBI" id="CHEBI:29035"/>
    </ligand>
</feature>
<feature type="binding site" evidence="9">
    <location>
        <position position="189"/>
    </location>
    <ligand>
        <name>1-deoxy-D-xylulose 5-phosphate</name>
        <dbReference type="ChEBI" id="CHEBI:57792"/>
    </ligand>
</feature>
<dbReference type="PANTHER" id="PTHR30525:SF0">
    <property type="entry name" value="1-DEOXY-D-XYLULOSE 5-PHOSPHATE REDUCTOISOMERASE, CHLOROPLASTIC"/>
    <property type="match status" value="1"/>
</dbReference>
<feature type="binding site" evidence="9">
    <location>
        <position position="166"/>
    </location>
    <ligand>
        <name>1-deoxy-D-xylulose 5-phosphate</name>
        <dbReference type="ChEBI" id="CHEBI:57792"/>
    </ligand>
</feature>
<organism evidence="13">
    <name type="scientific">Treponema denticola H-22</name>
    <dbReference type="NCBI Taxonomy" id="999432"/>
    <lineage>
        <taxon>Bacteria</taxon>
        <taxon>Pseudomonadati</taxon>
        <taxon>Spirochaetota</taxon>
        <taxon>Spirochaetia</taxon>
        <taxon>Spirochaetales</taxon>
        <taxon>Treponemataceae</taxon>
        <taxon>Treponema</taxon>
    </lineage>
</organism>
<feature type="binding site" evidence="9">
    <location>
        <position position="142"/>
    </location>
    <ligand>
        <name>1-deoxy-D-xylulose 5-phosphate</name>
        <dbReference type="ChEBI" id="CHEBI:57792"/>
    </ligand>
</feature>
<comment type="caution">
    <text evidence="9">Lacks conserved residue(s) required for the propagation of feature annotation.</text>
</comment>
<comment type="catalytic activity">
    <reaction evidence="8">
        <text>2-C-methyl-D-erythritol 4-phosphate + NADP(+) = 1-deoxy-D-xylulose 5-phosphate + NADPH + H(+)</text>
        <dbReference type="Rhea" id="RHEA:13717"/>
        <dbReference type="ChEBI" id="CHEBI:15378"/>
        <dbReference type="ChEBI" id="CHEBI:57783"/>
        <dbReference type="ChEBI" id="CHEBI:57792"/>
        <dbReference type="ChEBI" id="CHEBI:58262"/>
        <dbReference type="ChEBI" id="CHEBI:58349"/>
        <dbReference type="EC" id="1.1.1.267"/>
    </reaction>
    <physiologicalReaction direction="right-to-left" evidence="8">
        <dbReference type="Rhea" id="RHEA:13719"/>
    </physiologicalReaction>
</comment>
<dbReference type="NCBIfam" id="TIGR00243">
    <property type="entry name" value="Dxr"/>
    <property type="match status" value="1"/>
</dbReference>
<evidence type="ECO:0000256" key="1">
    <source>
        <dbReference type="ARBA" id="ARBA00005094"/>
    </source>
</evidence>
<dbReference type="EMBL" id="AGDV01000009">
    <property type="protein sequence ID" value="EMB34281.1"/>
    <property type="molecule type" value="Genomic_DNA"/>
</dbReference>
<dbReference type="RefSeq" id="WP_002683966.1">
    <property type="nucleotide sequence ID" value="NZ_CM001795.1"/>
</dbReference>
<dbReference type="GO" id="GO:0070402">
    <property type="term" value="F:NADPH binding"/>
    <property type="evidence" value="ECO:0007669"/>
    <property type="project" value="InterPro"/>
</dbReference>
<feature type="domain" description="1-deoxy-D-xylulose 5-phosphate reductoisomerase N-terminal" evidence="10">
    <location>
        <begin position="6"/>
        <end position="122"/>
    </location>
</feature>
<dbReference type="GO" id="GO:0016853">
    <property type="term" value="F:isomerase activity"/>
    <property type="evidence" value="ECO:0007669"/>
    <property type="project" value="UniProtKB-KW"/>
</dbReference>
<comment type="cofactor">
    <cofactor evidence="9">
        <name>Mg(2+)</name>
        <dbReference type="ChEBI" id="CHEBI:18420"/>
    </cofactor>
    <cofactor evidence="9">
        <name>Mn(2+)</name>
        <dbReference type="ChEBI" id="CHEBI:29035"/>
    </cofactor>
</comment>
<comment type="function">
    <text evidence="9">Catalyzes the NADPH-dependent rearrangement and reduction of 1-deoxy-D-xylulose-5-phosphate (DXP) to 2-C-methyl-D-erythritol 4-phosphate (MEP).</text>
</comment>
<feature type="binding site" evidence="9">
    <location>
        <position position="13"/>
    </location>
    <ligand>
        <name>NADPH</name>
        <dbReference type="ChEBI" id="CHEBI:57783"/>
    </ligand>
</feature>
<evidence type="ECO:0000256" key="7">
    <source>
        <dbReference type="ARBA" id="ARBA00023229"/>
    </source>
</evidence>
<dbReference type="InterPro" id="IPR036169">
    <property type="entry name" value="DXPR_C_sf"/>
</dbReference>
<dbReference type="PANTHER" id="PTHR30525">
    <property type="entry name" value="1-DEOXY-D-XYLULOSE 5-PHOSPHATE REDUCTOISOMERASE"/>
    <property type="match status" value="1"/>
</dbReference>
<evidence type="ECO:0000259" key="10">
    <source>
        <dbReference type="Pfam" id="PF02670"/>
    </source>
</evidence>
<keyword evidence="13" id="KW-0413">Isomerase</keyword>
<feature type="binding site" evidence="9">
    <location>
        <position position="40"/>
    </location>
    <ligand>
        <name>NADPH</name>
        <dbReference type="ChEBI" id="CHEBI:57783"/>
    </ligand>
</feature>
<dbReference type="EC" id="1.1.1.267" evidence="9"/>
<dbReference type="HOGENOM" id="CLU_035714_4_0_12"/>
<accession>A0A0E2E5M9</accession>
<evidence type="ECO:0000313" key="13">
    <source>
        <dbReference type="EMBL" id="EMB34281.1"/>
    </source>
</evidence>
<protein>
    <recommendedName>
        <fullName evidence="9">1-deoxy-D-xylulose 5-phosphate reductoisomerase</fullName>
        <shortName evidence="9">DXP reductoisomerase</shortName>
        <ecNumber evidence="9">1.1.1.267</ecNumber>
    </recommendedName>
    <alternativeName>
        <fullName evidence="9">1-deoxyxylulose-5-phosphate reductoisomerase</fullName>
    </alternativeName>
    <alternativeName>
        <fullName evidence="9">2-C-methyl-D-erythritol 4-phosphate synthase</fullName>
    </alternativeName>
</protein>
<comment type="similarity">
    <text evidence="2 9">Belongs to the DXR family.</text>
</comment>
<proteinExistence type="inferred from homology"/>
<keyword evidence="5 9" id="KW-0560">Oxidoreductase</keyword>
<dbReference type="SUPFAM" id="SSF51735">
    <property type="entry name" value="NAD(P)-binding Rossmann-fold domains"/>
    <property type="match status" value="1"/>
</dbReference>
<dbReference type="Gene3D" id="1.10.1740.10">
    <property type="match status" value="1"/>
</dbReference>
<dbReference type="PATRIC" id="fig|999432.5.peg.1071"/>
<feature type="binding site" evidence="9">
    <location>
        <position position="15"/>
    </location>
    <ligand>
        <name>NADPH</name>
        <dbReference type="ChEBI" id="CHEBI:57783"/>
    </ligand>
</feature>
<feature type="binding site" evidence="9">
    <location>
        <position position="14"/>
    </location>
    <ligand>
        <name>NADPH</name>
        <dbReference type="ChEBI" id="CHEBI:57783"/>
    </ligand>
</feature>
<dbReference type="GO" id="GO:0051484">
    <property type="term" value="P:isopentenyl diphosphate biosynthetic process, methylerythritol 4-phosphate pathway involved in terpenoid biosynthetic process"/>
    <property type="evidence" value="ECO:0007669"/>
    <property type="project" value="TreeGrafter"/>
</dbReference>
<feature type="binding site" evidence="9">
    <location>
        <position position="202"/>
    </location>
    <ligand>
        <name>1-deoxy-D-xylulose 5-phosphate</name>
        <dbReference type="ChEBI" id="CHEBI:57792"/>
    </ligand>
</feature>
<feature type="binding site" evidence="9">
    <location>
        <position position="208"/>
    </location>
    <ligand>
        <name>1-deoxy-D-xylulose 5-phosphate</name>
        <dbReference type="ChEBI" id="CHEBI:57792"/>
    </ligand>
</feature>
<evidence type="ECO:0000256" key="3">
    <source>
        <dbReference type="ARBA" id="ARBA00022723"/>
    </source>
</evidence>
<dbReference type="InterPro" id="IPR003821">
    <property type="entry name" value="DXP_reductoisomerase"/>
</dbReference>
<dbReference type="Gene3D" id="3.40.50.720">
    <property type="entry name" value="NAD(P)-binding Rossmann-like Domain"/>
    <property type="match status" value="1"/>
</dbReference>
<keyword evidence="3 9" id="KW-0479">Metal-binding</keyword>
<dbReference type="AlphaFoldDB" id="A0A0E2E5M9"/>
<reference evidence="13" key="1">
    <citation type="submission" date="2012-01" db="EMBL/GenBank/DDBJ databases">
        <title>The Genome Sequence of Treponema denticola H-22.</title>
        <authorList>
            <consortium name="The Broad Institute Genome Sequencing Platform"/>
            <person name="Earl A."/>
            <person name="Ward D."/>
            <person name="Feldgarden M."/>
            <person name="Gevers D."/>
            <person name="Blanton J.M."/>
            <person name="Fenno C.J."/>
            <person name="Baranova O.V."/>
            <person name="Mathney J."/>
            <person name="Dewhirst F.E."/>
            <person name="Izard J."/>
            <person name="Young S.K."/>
            <person name="Zeng Q."/>
            <person name="Gargeya S."/>
            <person name="Fitzgerald M."/>
            <person name="Haas B."/>
            <person name="Abouelleil A."/>
            <person name="Alvarado L."/>
            <person name="Arachchi H.M."/>
            <person name="Berlin A."/>
            <person name="Chapman S.B."/>
            <person name="Gearin G."/>
            <person name="Goldberg J."/>
            <person name="Griggs A."/>
            <person name="Gujja S."/>
            <person name="Hansen M."/>
            <person name="Heiman D."/>
            <person name="Howarth C."/>
            <person name="Larimer J."/>
            <person name="Lui A."/>
            <person name="MacDonald P.J.P."/>
            <person name="McCowen C."/>
            <person name="Montmayeur A."/>
            <person name="Murphy C."/>
            <person name="Neiman D."/>
            <person name="Pearson M."/>
            <person name="Priest M."/>
            <person name="Roberts A."/>
            <person name="Saif S."/>
            <person name="Shea T."/>
            <person name="Sisk P."/>
            <person name="Stolte C."/>
            <person name="Sykes S."/>
            <person name="Wortman J."/>
            <person name="Nusbaum C."/>
            <person name="Birren B."/>
        </authorList>
    </citation>
    <scope>NUCLEOTIDE SEQUENCE [LARGE SCALE GENOMIC DNA]</scope>
    <source>
        <strain evidence="13">H-22</strain>
    </source>
</reference>
<dbReference type="PIRSF" id="PIRSF006205">
    <property type="entry name" value="Dxp_reductismrs"/>
    <property type="match status" value="1"/>
</dbReference>
<evidence type="ECO:0000259" key="12">
    <source>
        <dbReference type="Pfam" id="PF13288"/>
    </source>
</evidence>
<dbReference type="Pfam" id="PF02670">
    <property type="entry name" value="DXP_reductoisom"/>
    <property type="match status" value="1"/>
</dbReference>
<feature type="domain" description="1-deoxy-D-xylulose 5-phosphate reductoisomerase C-terminal" evidence="11">
    <location>
        <begin position="136"/>
        <end position="219"/>
    </location>
</feature>
<feature type="binding site" evidence="9">
    <location>
        <position position="195"/>
    </location>
    <ligand>
        <name>NADPH</name>
        <dbReference type="ChEBI" id="CHEBI:57783"/>
    </ligand>
</feature>
<dbReference type="SUPFAM" id="SSF55347">
    <property type="entry name" value="Glyceraldehyde-3-phosphate dehydrogenase-like, C-terminal domain"/>
    <property type="match status" value="1"/>
</dbReference>
<comment type="caution">
    <text evidence="13">The sequence shown here is derived from an EMBL/GenBank/DDBJ whole genome shotgun (WGS) entry which is preliminary data.</text>
</comment>
<dbReference type="HAMAP" id="MF_00183">
    <property type="entry name" value="DXP_reductoisom"/>
    <property type="match status" value="1"/>
</dbReference>
<feature type="binding site" evidence="9">
    <location>
        <position position="116"/>
    </location>
    <ligand>
        <name>NADPH</name>
        <dbReference type="ChEBI" id="CHEBI:57783"/>
    </ligand>
</feature>
<feature type="binding site" evidence="9">
    <location>
        <position position="140"/>
    </location>
    <ligand>
        <name>Mn(2+)</name>
        <dbReference type="ChEBI" id="CHEBI:29035"/>
    </ligand>
</feature>
<feature type="binding site" evidence="9">
    <location>
        <position position="211"/>
    </location>
    <ligand>
        <name>Mn(2+)</name>
        <dbReference type="ChEBI" id="CHEBI:29035"/>
    </ligand>
</feature>
<feature type="binding site" evidence="9">
    <location>
        <position position="211"/>
    </location>
    <ligand>
        <name>1-deoxy-D-xylulose 5-phosphate</name>
        <dbReference type="ChEBI" id="CHEBI:57792"/>
    </ligand>
</feature>
<dbReference type="InterPro" id="IPR026877">
    <property type="entry name" value="DXPR_C"/>
</dbReference>
<dbReference type="Pfam" id="PF08436">
    <property type="entry name" value="DXP_redisom_C"/>
    <property type="match status" value="1"/>
</dbReference>
<keyword evidence="6 9" id="KW-0464">Manganese</keyword>
<gene>
    <name evidence="9" type="primary">dxr</name>
    <name evidence="13" type="ORF">HMPREF9726_01030</name>
</gene>
<evidence type="ECO:0000256" key="4">
    <source>
        <dbReference type="ARBA" id="ARBA00022857"/>
    </source>
</evidence>
<comment type="pathway">
    <text evidence="1 9">Isoprenoid biosynthesis; isopentenyl diphosphate biosynthesis via DXP pathway; isopentenyl diphosphate from 1-deoxy-D-xylulose 5-phosphate: step 1/6.</text>
</comment>
<sequence>MGRKRVVVLGAGGSIGKNSLEIIRRFPDRFVLAGFSVHSNSDFAKTLLAEFTDAQFVSTKKKNSNLKHEIDTEAVRRLIEKSKADIVINGIAGSAGLKASVEVIKSGLDLALANKETIVEAGELIFQDAEKSGSTIIPVDSEHAAIFQLINAHKKENIEKIIITASGGPFLNTPREKLSTMKLEDALKHPTWKMGGKISIDSASLANKALEVIEAVKLFSFPPEKIEVTVHPQSIIHSMVQCKNGEIFAQASPPDMKNPILNALSFPKMPESFLKPLDFSQIIKLEFMPPRTDDFPMLALGFEAAGKGGAYPIAFNVANEEAVDAFIKGKIGFTDLADITQEVLNSDWTMKPSSYEEVYDYENRARAIALARILDRVNGLQ</sequence>
<name>A0A0E2E5M9_TREDN</name>
<dbReference type="SUPFAM" id="SSF69055">
    <property type="entry name" value="1-deoxy-D-xylulose-5-phosphate reductoisomerase, C-terminal domain"/>
    <property type="match status" value="1"/>
</dbReference>
<evidence type="ECO:0000256" key="5">
    <source>
        <dbReference type="ARBA" id="ARBA00023002"/>
    </source>
</evidence>
<dbReference type="InterPro" id="IPR013644">
    <property type="entry name" value="DXP_reductoisomerase_C"/>
</dbReference>
<feature type="binding site" evidence="9">
    <location>
        <position position="115"/>
    </location>
    <ligand>
        <name>1-deoxy-D-xylulose 5-phosphate</name>
        <dbReference type="ChEBI" id="CHEBI:57792"/>
    </ligand>
</feature>
<dbReference type="UniPathway" id="UPA00056">
    <property type="reaction ID" value="UER00092"/>
</dbReference>
<dbReference type="InterPro" id="IPR013512">
    <property type="entry name" value="DXP_reductoisomerase_N"/>
</dbReference>
<evidence type="ECO:0000259" key="11">
    <source>
        <dbReference type="Pfam" id="PF08436"/>
    </source>
</evidence>
<dbReference type="GO" id="GO:0030145">
    <property type="term" value="F:manganese ion binding"/>
    <property type="evidence" value="ECO:0007669"/>
    <property type="project" value="TreeGrafter"/>
</dbReference>
<evidence type="ECO:0000256" key="6">
    <source>
        <dbReference type="ARBA" id="ARBA00023211"/>
    </source>
</evidence>
<evidence type="ECO:0000256" key="8">
    <source>
        <dbReference type="ARBA" id="ARBA00048543"/>
    </source>
</evidence>
<feature type="domain" description="DXP reductoisomerase C-terminal" evidence="12">
    <location>
        <begin position="252"/>
        <end position="367"/>
    </location>
</feature>
<evidence type="ECO:0000256" key="2">
    <source>
        <dbReference type="ARBA" id="ARBA00006825"/>
    </source>
</evidence>
<feature type="binding site" evidence="9">
    <location>
        <position position="207"/>
    </location>
    <ligand>
        <name>1-deoxy-D-xylulose 5-phosphate</name>
        <dbReference type="ChEBI" id="CHEBI:57792"/>
    </ligand>
</feature>
<feature type="binding site" evidence="9">
    <location>
        <position position="114"/>
    </location>
    <ligand>
        <name>NADPH</name>
        <dbReference type="ChEBI" id="CHEBI:57783"/>
    </ligand>
</feature>
<dbReference type="Pfam" id="PF13288">
    <property type="entry name" value="DXPR_C"/>
    <property type="match status" value="1"/>
</dbReference>
<dbReference type="Proteomes" id="UP000011705">
    <property type="component" value="Chromosome"/>
</dbReference>